<keyword evidence="2" id="KW-1185">Reference proteome</keyword>
<dbReference type="AlphaFoldDB" id="A0A9R1VQQ3"/>
<evidence type="ECO:0000313" key="1">
    <source>
        <dbReference type="EMBL" id="KAJ0210785.1"/>
    </source>
</evidence>
<proteinExistence type="predicted"/>
<organism evidence="1 2">
    <name type="scientific">Lactuca sativa</name>
    <name type="common">Garden lettuce</name>
    <dbReference type="NCBI Taxonomy" id="4236"/>
    <lineage>
        <taxon>Eukaryota</taxon>
        <taxon>Viridiplantae</taxon>
        <taxon>Streptophyta</taxon>
        <taxon>Embryophyta</taxon>
        <taxon>Tracheophyta</taxon>
        <taxon>Spermatophyta</taxon>
        <taxon>Magnoliopsida</taxon>
        <taxon>eudicotyledons</taxon>
        <taxon>Gunneridae</taxon>
        <taxon>Pentapetalae</taxon>
        <taxon>asterids</taxon>
        <taxon>campanulids</taxon>
        <taxon>Asterales</taxon>
        <taxon>Asteraceae</taxon>
        <taxon>Cichorioideae</taxon>
        <taxon>Cichorieae</taxon>
        <taxon>Lactucinae</taxon>
        <taxon>Lactuca</taxon>
    </lineage>
</organism>
<evidence type="ECO:0000313" key="2">
    <source>
        <dbReference type="Proteomes" id="UP000235145"/>
    </source>
</evidence>
<accession>A0A9R1VQQ3</accession>
<sequence length="112" mass="12384">MFPPQAGNSANVDDIEIASHETKSLKDAISQIGDNLTPSMPDKFEVTSPFKFNSPLVYDNVNSSTKVAQLNSTVDGHTSLLIPKLENIAHHGVHYSNIDSHWFIFTAILYLK</sequence>
<name>A0A9R1VQQ3_LACSA</name>
<dbReference type="EMBL" id="NBSK02000004">
    <property type="protein sequence ID" value="KAJ0210785.1"/>
    <property type="molecule type" value="Genomic_DNA"/>
</dbReference>
<gene>
    <name evidence="1" type="ORF">LSAT_V11C400219440</name>
</gene>
<comment type="caution">
    <text evidence="1">The sequence shown here is derived from an EMBL/GenBank/DDBJ whole genome shotgun (WGS) entry which is preliminary data.</text>
</comment>
<reference evidence="1 2" key="1">
    <citation type="journal article" date="2017" name="Nat. Commun.">
        <title>Genome assembly with in vitro proximity ligation data and whole-genome triplication in lettuce.</title>
        <authorList>
            <person name="Reyes-Chin-Wo S."/>
            <person name="Wang Z."/>
            <person name="Yang X."/>
            <person name="Kozik A."/>
            <person name="Arikit S."/>
            <person name="Song C."/>
            <person name="Xia L."/>
            <person name="Froenicke L."/>
            <person name="Lavelle D.O."/>
            <person name="Truco M.J."/>
            <person name="Xia R."/>
            <person name="Zhu S."/>
            <person name="Xu C."/>
            <person name="Xu H."/>
            <person name="Xu X."/>
            <person name="Cox K."/>
            <person name="Korf I."/>
            <person name="Meyers B.C."/>
            <person name="Michelmore R.W."/>
        </authorList>
    </citation>
    <scope>NUCLEOTIDE SEQUENCE [LARGE SCALE GENOMIC DNA]</scope>
    <source>
        <strain evidence="2">cv. Salinas</strain>
        <tissue evidence="1">Seedlings</tissue>
    </source>
</reference>
<dbReference type="Proteomes" id="UP000235145">
    <property type="component" value="Unassembled WGS sequence"/>
</dbReference>
<protein>
    <submittedName>
        <fullName evidence="1">Uncharacterized protein</fullName>
    </submittedName>
</protein>